<feature type="transmembrane region" description="Helical" evidence="1">
    <location>
        <begin position="373"/>
        <end position="392"/>
    </location>
</feature>
<evidence type="ECO:0000256" key="2">
    <source>
        <dbReference type="SAM" id="SignalP"/>
    </source>
</evidence>
<keyword evidence="1" id="KW-0472">Membrane</keyword>
<keyword evidence="1" id="KW-1133">Transmembrane helix</keyword>
<keyword evidence="2" id="KW-0732">Signal</keyword>
<keyword evidence="4" id="KW-1185">Reference proteome</keyword>
<evidence type="ECO:0000256" key="1">
    <source>
        <dbReference type="SAM" id="Phobius"/>
    </source>
</evidence>
<evidence type="ECO:0000313" key="4">
    <source>
        <dbReference type="Proteomes" id="UP001204798"/>
    </source>
</evidence>
<dbReference type="EMBL" id="JANUCP010000010">
    <property type="protein sequence ID" value="MCS3921200.1"/>
    <property type="molecule type" value="Genomic_DNA"/>
</dbReference>
<feature type="signal peptide" evidence="2">
    <location>
        <begin position="1"/>
        <end position="20"/>
    </location>
</feature>
<dbReference type="NCBIfam" id="NF041940">
    <property type="entry name" value="choice_anch_X"/>
    <property type="match status" value="1"/>
</dbReference>
<proteinExistence type="predicted"/>
<accession>A0ABT2ETB1</accession>
<gene>
    <name evidence="3" type="ORF">M2350_003646</name>
</gene>
<sequence length="399" mass="46246">MRWRCSWFWLIVFLVSPLKAQEWKVQITSPLPKSIFGWAQNAPEVRLMSELLKGEEKIVPRQGEVARLFLTGQIFAGEKLIDTVPMWDDGSHGDEKSDDGTYTAIYRPPKLGEYQVRVRAQADIVREGKVFTREFWSRFVTFKVVPVPYARITQPETGSEIKGKTTLRARLLVLEKPFDERDETLKASVKVEGEGWRKELPLNRKGSLLTAKINFPKRGTYRLVVLVSVQRDGKILHSESEIVEVQVAKLGYFFLVMAVILFLGFLSLPPKEMPLRYRHHLKFDGDKIQLEPGEKKQEGQLELEAAVNKRQVKVRQKAGGQSILKKQNNPIPQRELELSEREVCLVGEERLVYEKAEPMREKPKIWHRLLPNTLWRCLFLALALVALAYWLWQWRQFAG</sequence>
<evidence type="ECO:0008006" key="5">
    <source>
        <dbReference type="Google" id="ProtNLM"/>
    </source>
</evidence>
<feature type="transmembrane region" description="Helical" evidence="1">
    <location>
        <begin position="250"/>
        <end position="268"/>
    </location>
</feature>
<reference evidence="3 4" key="1">
    <citation type="submission" date="2022-08" db="EMBL/GenBank/DDBJ databases">
        <title>Bacterial and archaeal communities from various locations to study Microbial Dark Matter (Phase II).</title>
        <authorList>
            <person name="Stepanauskas R."/>
        </authorList>
    </citation>
    <scope>NUCLEOTIDE SEQUENCE [LARGE SCALE GENOMIC DNA]</scope>
    <source>
        <strain evidence="3 4">PD1</strain>
    </source>
</reference>
<keyword evidence="1" id="KW-0812">Transmembrane</keyword>
<comment type="caution">
    <text evidence="3">The sequence shown here is derived from an EMBL/GenBank/DDBJ whole genome shotgun (WGS) entry which is preliminary data.</text>
</comment>
<evidence type="ECO:0000313" key="3">
    <source>
        <dbReference type="EMBL" id="MCS3921200.1"/>
    </source>
</evidence>
<feature type="chain" id="PRO_5045563738" description="YtkA-like domain-containing protein" evidence="2">
    <location>
        <begin position="21"/>
        <end position="399"/>
    </location>
</feature>
<name>A0ABT2ETB1_9BACT</name>
<protein>
    <recommendedName>
        <fullName evidence="5">YtkA-like domain-containing protein</fullName>
    </recommendedName>
</protein>
<dbReference type="RefSeq" id="WP_259102138.1">
    <property type="nucleotide sequence ID" value="NZ_CP130454.1"/>
</dbReference>
<organism evidence="3 4">
    <name type="scientific">Candidatus Fervidibacter sacchari</name>
    <dbReference type="NCBI Taxonomy" id="1448929"/>
    <lineage>
        <taxon>Bacteria</taxon>
        <taxon>Candidatus Fervidibacterota</taxon>
        <taxon>Candidatus Fervidibacter</taxon>
    </lineage>
</organism>
<dbReference type="Proteomes" id="UP001204798">
    <property type="component" value="Unassembled WGS sequence"/>
</dbReference>